<proteinExistence type="inferred from homology"/>
<organism evidence="2 3">
    <name type="scientific">Longimicrobium terrae</name>
    <dbReference type="NCBI Taxonomy" id="1639882"/>
    <lineage>
        <taxon>Bacteria</taxon>
        <taxon>Pseudomonadati</taxon>
        <taxon>Gemmatimonadota</taxon>
        <taxon>Longimicrobiia</taxon>
        <taxon>Longimicrobiales</taxon>
        <taxon>Longimicrobiaceae</taxon>
        <taxon>Longimicrobium</taxon>
    </lineage>
</organism>
<keyword evidence="3" id="KW-1185">Reference proteome</keyword>
<evidence type="ECO:0000313" key="2">
    <source>
        <dbReference type="EMBL" id="MBB6071226.1"/>
    </source>
</evidence>
<accession>A0A841GZS3</accession>
<dbReference type="InterPro" id="IPR011659">
    <property type="entry name" value="WD40"/>
</dbReference>
<dbReference type="PANTHER" id="PTHR36842">
    <property type="entry name" value="PROTEIN TOLB HOMOLOG"/>
    <property type="match status" value="1"/>
</dbReference>
<dbReference type="PANTHER" id="PTHR36842:SF1">
    <property type="entry name" value="PROTEIN TOLB"/>
    <property type="match status" value="1"/>
</dbReference>
<dbReference type="AlphaFoldDB" id="A0A841GZS3"/>
<comment type="caution">
    <text evidence="2">The sequence shown here is derived from an EMBL/GenBank/DDBJ whole genome shotgun (WGS) entry which is preliminary data.</text>
</comment>
<evidence type="ECO:0000256" key="1">
    <source>
        <dbReference type="ARBA" id="ARBA00009820"/>
    </source>
</evidence>
<protein>
    <recommendedName>
        <fullName evidence="4">Dipeptidylpeptidase IV N-terminal domain-containing protein</fullName>
    </recommendedName>
</protein>
<name>A0A841GZS3_9BACT</name>
<dbReference type="Gene3D" id="2.120.10.30">
    <property type="entry name" value="TolB, C-terminal domain"/>
    <property type="match status" value="1"/>
</dbReference>
<dbReference type="Proteomes" id="UP000582837">
    <property type="component" value="Unassembled WGS sequence"/>
</dbReference>
<dbReference type="EMBL" id="JACHIA010000007">
    <property type="protein sequence ID" value="MBB6071226.1"/>
    <property type="molecule type" value="Genomic_DNA"/>
</dbReference>
<gene>
    <name evidence="2" type="ORF">HNQ61_002850</name>
</gene>
<reference evidence="2 3" key="1">
    <citation type="submission" date="2020-08" db="EMBL/GenBank/DDBJ databases">
        <title>Genomic Encyclopedia of Type Strains, Phase IV (KMG-IV): sequencing the most valuable type-strain genomes for metagenomic binning, comparative biology and taxonomic classification.</title>
        <authorList>
            <person name="Goeker M."/>
        </authorList>
    </citation>
    <scope>NUCLEOTIDE SEQUENCE [LARGE SCALE GENOMIC DNA]</scope>
    <source>
        <strain evidence="2 3">DSM 29007</strain>
    </source>
</reference>
<dbReference type="SUPFAM" id="SSF82171">
    <property type="entry name" value="DPP6 N-terminal domain-like"/>
    <property type="match status" value="1"/>
</dbReference>
<evidence type="ECO:0000313" key="3">
    <source>
        <dbReference type="Proteomes" id="UP000582837"/>
    </source>
</evidence>
<sequence>MKRARLWWLLALVPGVLLASPLAYLASVLAMDVARELWPPYAPSIQLLGWDSRGRLVFTHQEYYASAYDSGFFPCGNSGLYAVTDSGPVALVHGAPWCSRYPAPRERLSWAPRAVADSSAATLFSHLRAPALSPDGLSTVVRVFCPLQPGAANLPAGCPEQDDRLRLVPVSGGAGRVIGERGDRSPAWSNDGRWILIAARPRVRPLQQFAVLDAATGHRRVVVDGRDPALSEDGRWIAFIRTEYGDAEYRHSLRCVRADGTGERVLFTAASHRRLIDTYSPPDDYPANPVWSPDGRFIAFLRTVRGKREIWRVNADGTGLRRVTGAIPPA</sequence>
<evidence type="ECO:0008006" key="4">
    <source>
        <dbReference type="Google" id="ProtNLM"/>
    </source>
</evidence>
<comment type="similarity">
    <text evidence="1">Belongs to the TolB family.</text>
</comment>
<dbReference type="Pfam" id="PF07676">
    <property type="entry name" value="PD40"/>
    <property type="match status" value="3"/>
</dbReference>
<dbReference type="RefSeq" id="WP_170033930.1">
    <property type="nucleotide sequence ID" value="NZ_JABDTL010000001.1"/>
</dbReference>
<dbReference type="InterPro" id="IPR011042">
    <property type="entry name" value="6-blade_b-propeller_TolB-like"/>
</dbReference>